<sequence>MVSCDLYFLNEGFAAESSGRPDRSAGKSTPFSAPQSGIC</sequence>
<proteinExistence type="predicted"/>
<feature type="compositionally biased region" description="Polar residues" evidence="1">
    <location>
        <begin position="26"/>
        <end position="39"/>
    </location>
</feature>
<reference evidence="2" key="2">
    <citation type="journal article" date="2015" name="Fish Shellfish Immunol.">
        <title>Early steps in the European eel (Anguilla anguilla)-Vibrio vulnificus interaction in the gills: Role of the RtxA13 toxin.</title>
        <authorList>
            <person name="Callol A."/>
            <person name="Pajuelo D."/>
            <person name="Ebbesson L."/>
            <person name="Teles M."/>
            <person name="MacKenzie S."/>
            <person name="Amaro C."/>
        </authorList>
    </citation>
    <scope>NUCLEOTIDE SEQUENCE</scope>
</reference>
<protein>
    <submittedName>
        <fullName evidence="2">Uncharacterized protein</fullName>
    </submittedName>
</protein>
<feature type="region of interest" description="Disordered" evidence="1">
    <location>
        <begin position="16"/>
        <end position="39"/>
    </location>
</feature>
<dbReference type="AlphaFoldDB" id="A0A0E9U8I8"/>
<accession>A0A0E9U8I8</accession>
<evidence type="ECO:0000256" key="1">
    <source>
        <dbReference type="SAM" id="MobiDB-lite"/>
    </source>
</evidence>
<reference evidence="2" key="1">
    <citation type="submission" date="2014-11" db="EMBL/GenBank/DDBJ databases">
        <authorList>
            <person name="Amaro Gonzalez C."/>
        </authorList>
    </citation>
    <scope>NUCLEOTIDE SEQUENCE</scope>
</reference>
<dbReference type="EMBL" id="GBXM01046411">
    <property type="protein sequence ID" value="JAH62166.1"/>
    <property type="molecule type" value="Transcribed_RNA"/>
</dbReference>
<name>A0A0E9U8I8_ANGAN</name>
<evidence type="ECO:0000313" key="2">
    <source>
        <dbReference type="EMBL" id="JAH62166.1"/>
    </source>
</evidence>
<organism evidence="2">
    <name type="scientific">Anguilla anguilla</name>
    <name type="common">European freshwater eel</name>
    <name type="synonym">Muraena anguilla</name>
    <dbReference type="NCBI Taxonomy" id="7936"/>
    <lineage>
        <taxon>Eukaryota</taxon>
        <taxon>Metazoa</taxon>
        <taxon>Chordata</taxon>
        <taxon>Craniata</taxon>
        <taxon>Vertebrata</taxon>
        <taxon>Euteleostomi</taxon>
        <taxon>Actinopterygii</taxon>
        <taxon>Neopterygii</taxon>
        <taxon>Teleostei</taxon>
        <taxon>Anguilliformes</taxon>
        <taxon>Anguillidae</taxon>
        <taxon>Anguilla</taxon>
    </lineage>
</organism>